<dbReference type="GO" id="GO:0019262">
    <property type="term" value="P:N-acetylneuraminate catabolic process"/>
    <property type="evidence" value="ECO:0007669"/>
    <property type="project" value="TreeGrafter"/>
</dbReference>
<dbReference type="PROSITE" id="PS00665">
    <property type="entry name" value="DHDPS_1"/>
    <property type="match status" value="1"/>
</dbReference>
<dbReference type="InterPro" id="IPR020624">
    <property type="entry name" value="Schiff_base-form_aldolases_CS"/>
</dbReference>
<dbReference type="InterPro" id="IPR013785">
    <property type="entry name" value="Aldolase_TIM"/>
</dbReference>
<feature type="active site" description="Schiff-base intermediate with substrate" evidence="4">
    <location>
        <position position="166"/>
    </location>
</feature>
<sequence length="308" mass="34373">MSRVPLKEIKGVIPALVSCFDEHENYDEKRQRKVTSYLIDRGIHGLYLTGSTGEGFLMTPEERKKLVEDVIDEVKGRVPVIVHVGAIGTRISADLAKHAEAAGADAISSVPPFYWKFSESQMYSYYRDISESVNIPMVVYNIALAGAVGFNFIKSLASIKGVEGIKYTLTSQFEMMRIKEEIGQDFMVYSGADEMAMTGLSFGADGIIGSFYNLIPEPFLDIYKAVQEGNLFAAAEKQRIANAIIMHTLDRGFQVGIKAEMQWMGLDAGYCREPFGRLEPAMEAKYKEDFRELKKQLAVTGIPFLDKL</sequence>
<dbReference type="KEGG" id="bhc:JFL75_01035"/>
<dbReference type="EMBL" id="CP067089">
    <property type="protein sequence ID" value="QQO09536.1"/>
    <property type="molecule type" value="Genomic_DNA"/>
</dbReference>
<protein>
    <submittedName>
        <fullName evidence="6">Dihydrodipicolinate synthase family protein</fullName>
    </submittedName>
</protein>
<dbReference type="Gene3D" id="3.20.20.70">
    <property type="entry name" value="Aldolase class I"/>
    <property type="match status" value="1"/>
</dbReference>
<dbReference type="PANTHER" id="PTHR42849">
    <property type="entry name" value="N-ACETYLNEURAMINATE LYASE"/>
    <property type="match status" value="1"/>
</dbReference>
<evidence type="ECO:0000256" key="2">
    <source>
        <dbReference type="ARBA" id="ARBA00023270"/>
    </source>
</evidence>
<dbReference type="SMART" id="SM01130">
    <property type="entry name" value="DHDPS"/>
    <property type="match status" value="1"/>
</dbReference>
<reference evidence="6" key="1">
    <citation type="submission" date="2021-01" db="EMBL/GenBank/DDBJ databases">
        <title>Description of Breznakiella homolactica.</title>
        <authorList>
            <person name="Song Y."/>
            <person name="Brune A."/>
        </authorList>
    </citation>
    <scope>NUCLEOTIDE SEQUENCE</scope>
    <source>
        <strain evidence="6">RmG30</strain>
    </source>
</reference>
<dbReference type="PRINTS" id="PR00146">
    <property type="entry name" value="DHPICSNTHASE"/>
</dbReference>
<accession>A0A7T7XNF2</accession>
<dbReference type="GO" id="GO:0008747">
    <property type="term" value="F:N-acetylneuraminate lyase activity"/>
    <property type="evidence" value="ECO:0007669"/>
    <property type="project" value="TreeGrafter"/>
</dbReference>
<evidence type="ECO:0000256" key="5">
    <source>
        <dbReference type="PIRSR" id="PIRSR001365-2"/>
    </source>
</evidence>
<comment type="similarity">
    <text evidence="3">Belongs to the DapA family.</text>
</comment>
<organism evidence="6 7">
    <name type="scientific">Breznakiella homolactica</name>
    <dbReference type="NCBI Taxonomy" id="2798577"/>
    <lineage>
        <taxon>Bacteria</taxon>
        <taxon>Pseudomonadati</taxon>
        <taxon>Spirochaetota</taxon>
        <taxon>Spirochaetia</taxon>
        <taxon>Spirochaetales</taxon>
        <taxon>Breznakiellaceae</taxon>
        <taxon>Breznakiella</taxon>
    </lineage>
</organism>
<proteinExistence type="inferred from homology"/>
<evidence type="ECO:0000256" key="4">
    <source>
        <dbReference type="PIRSR" id="PIRSR001365-1"/>
    </source>
</evidence>
<evidence type="ECO:0000256" key="3">
    <source>
        <dbReference type="PIRNR" id="PIRNR001365"/>
    </source>
</evidence>
<feature type="active site" description="Proton donor/acceptor" evidence="4">
    <location>
        <position position="140"/>
    </location>
</feature>
<dbReference type="GO" id="GO:0005829">
    <property type="term" value="C:cytosol"/>
    <property type="evidence" value="ECO:0007669"/>
    <property type="project" value="TreeGrafter"/>
</dbReference>
<evidence type="ECO:0000313" key="6">
    <source>
        <dbReference type="EMBL" id="QQO09536.1"/>
    </source>
</evidence>
<feature type="binding site" evidence="5">
    <location>
        <position position="52"/>
    </location>
    <ligand>
        <name>pyruvate</name>
        <dbReference type="ChEBI" id="CHEBI:15361"/>
    </ligand>
</feature>
<dbReference type="Proteomes" id="UP000595917">
    <property type="component" value="Chromosome"/>
</dbReference>
<keyword evidence="1 3" id="KW-0456">Lyase</keyword>
<dbReference type="PIRSF" id="PIRSF001365">
    <property type="entry name" value="DHDPS"/>
    <property type="match status" value="1"/>
</dbReference>
<dbReference type="InterPro" id="IPR002220">
    <property type="entry name" value="DapA-like"/>
</dbReference>
<dbReference type="PANTHER" id="PTHR42849:SF1">
    <property type="entry name" value="N-ACETYLNEURAMINATE LYASE"/>
    <property type="match status" value="1"/>
</dbReference>
<feature type="binding site" evidence="5">
    <location>
        <position position="208"/>
    </location>
    <ligand>
        <name>pyruvate</name>
        <dbReference type="ChEBI" id="CHEBI:15361"/>
    </ligand>
</feature>
<dbReference type="RefSeq" id="WP_215626839.1">
    <property type="nucleotide sequence ID" value="NZ_CP067089.2"/>
</dbReference>
<name>A0A7T7XNF2_9SPIR</name>
<evidence type="ECO:0000313" key="7">
    <source>
        <dbReference type="Proteomes" id="UP000595917"/>
    </source>
</evidence>
<dbReference type="AlphaFoldDB" id="A0A7T7XNF2"/>
<keyword evidence="7" id="KW-1185">Reference proteome</keyword>
<keyword evidence="2" id="KW-0704">Schiff base</keyword>
<evidence type="ECO:0000256" key="1">
    <source>
        <dbReference type="ARBA" id="ARBA00023239"/>
    </source>
</evidence>
<dbReference type="Pfam" id="PF00701">
    <property type="entry name" value="DHDPS"/>
    <property type="match status" value="1"/>
</dbReference>
<gene>
    <name evidence="6" type="ORF">JFL75_01035</name>
</gene>
<dbReference type="SUPFAM" id="SSF51569">
    <property type="entry name" value="Aldolase"/>
    <property type="match status" value="1"/>
</dbReference>